<dbReference type="PANTHER" id="PTHR31297">
    <property type="entry name" value="GLUCAN ENDO-1,6-BETA-GLUCOSIDASE B"/>
    <property type="match status" value="1"/>
</dbReference>
<keyword evidence="3" id="KW-0326">Glycosidase</keyword>
<evidence type="ECO:0000313" key="6">
    <source>
        <dbReference type="EMBL" id="QLH79797.1"/>
    </source>
</evidence>
<dbReference type="PANTHER" id="PTHR31297:SF41">
    <property type="entry name" value="ENDOGLUCANASE, PUTATIVE (AFU_ORTHOLOGUE AFUA_5G01830)-RELATED"/>
    <property type="match status" value="1"/>
</dbReference>
<dbReference type="Pfam" id="PF00150">
    <property type="entry name" value="Cellulase"/>
    <property type="match status" value="1"/>
</dbReference>
<dbReference type="AlphaFoldDB" id="A0A7D5P3F5"/>
<dbReference type="SUPFAM" id="SSF51445">
    <property type="entry name" value="(Trans)glycosidases"/>
    <property type="match status" value="1"/>
</dbReference>
<dbReference type="InterPro" id="IPR001547">
    <property type="entry name" value="Glyco_hydro_5"/>
</dbReference>
<keyword evidence="7" id="KW-1185">Reference proteome</keyword>
<dbReference type="Proteomes" id="UP000509667">
    <property type="component" value="Chromosome"/>
</dbReference>
<dbReference type="InterPro" id="IPR017853">
    <property type="entry name" value="GH"/>
</dbReference>
<keyword evidence="4" id="KW-0624">Polysaccharide degradation</keyword>
<evidence type="ECO:0000256" key="3">
    <source>
        <dbReference type="ARBA" id="ARBA00023295"/>
    </source>
</evidence>
<dbReference type="GeneID" id="56080590"/>
<protein>
    <submittedName>
        <fullName evidence="6">Cellulase family glycosylhydrolase</fullName>
    </submittedName>
</protein>
<keyword evidence="2" id="KW-0119">Carbohydrate metabolism</keyword>
<evidence type="ECO:0000256" key="1">
    <source>
        <dbReference type="ARBA" id="ARBA00022801"/>
    </source>
</evidence>
<sequence>MDVNASSLPRWRGFNLQAKFMADDEERFREEDFEWMAEWGFDFARLPMDYRCWTGDDWLDFDEDALEEIDEAVEYGRKHGVHVNLNFHRGPGFTVADPPEETDLWTDAETQAAFAEHWRRFAERYEGIPSEELSFDLINEPAETSHGAYAEVVRDTVAAIHAVDPDRLVVADGMRYGREPVFELADVDCVQSTRGYDPFPLTHHEAEWTDVALDEPPTWPYVDDAGKVHDREWLRATRIAQWERLESTGVGVHVGEWGVYNHTPHDVTLAWMEDALSLWQEVGWGWALWNFRGPFGILDSERTDVDYEDWHGHDLDREMLELLQEY</sequence>
<evidence type="ECO:0000256" key="4">
    <source>
        <dbReference type="ARBA" id="ARBA00023326"/>
    </source>
</evidence>
<feature type="domain" description="Glycoside hydrolase family 5" evidence="5">
    <location>
        <begin position="28"/>
        <end position="291"/>
    </location>
</feature>
<reference evidence="6 7" key="1">
    <citation type="submission" date="2020-07" db="EMBL/GenBank/DDBJ databases">
        <title>Halosimplex pelagicum sp. nov. and Halosimplex rubrum sp. nov., isolated from salted brown alga Laminaria, and emended description of the genus Halosimplex.</title>
        <authorList>
            <person name="Cui H."/>
        </authorList>
    </citation>
    <scope>NUCLEOTIDE SEQUENCE [LARGE SCALE GENOMIC DNA]</scope>
    <source>
        <strain evidence="6 7">R27</strain>
    </source>
</reference>
<dbReference type="GO" id="GO:0008422">
    <property type="term" value="F:beta-glucosidase activity"/>
    <property type="evidence" value="ECO:0007669"/>
    <property type="project" value="TreeGrafter"/>
</dbReference>
<evidence type="ECO:0000256" key="2">
    <source>
        <dbReference type="ARBA" id="ARBA00023277"/>
    </source>
</evidence>
<dbReference type="InterPro" id="IPR050386">
    <property type="entry name" value="Glycosyl_hydrolase_5"/>
</dbReference>
<dbReference type="GO" id="GO:0009986">
    <property type="term" value="C:cell surface"/>
    <property type="evidence" value="ECO:0007669"/>
    <property type="project" value="TreeGrafter"/>
</dbReference>
<organism evidence="6 7">
    <name type="scientific">Halosimplex rubrum</name>
    <dbReference type="NCBI Taxonomy" id="869889"/>
    <lineage>
        <taxon>Archaea</taxon>
        <taxon>Methanobacteriati</taxon>
        <taxon>Methanobacteriota</taxon>
        <taxon>Stenosarchaea group</taxon>
        <taxon>Halobacteria</taxon>
        <taxon>Halobacteriales</taxon>
        <taxon>Haloarculaceae</taxon>
        <taxon>Halosimplex</taxon>
    </lineage>
</organism>
<dbReference type="GO" id="GO:0005576">
    <property type="term" value="C:extracellular region"/>
    <property type="evidence" value="ECO:0007669"/>
    <property type="project" value="TreeGrafter"/>
</dbReference>
<dbReference type="Gene3D" id="3.20.20.80">
    <property type="entry name" value="Glycosidases"/>
    <property type="match status" value="1"/>
</dbReference>
<dbReference type="GO" id="GO:0009251">
    <property type="term" value="P:glucan catabolic process"/>
    <property type="evidence" value="ECO:0007669"/>
    <property type="project" value="TreeGrafter"/>
</dbReference>
<dbReference type="OrthoDB" id="226913at2157"/>
<dbReference type="RefSeq" id="WP_179909661.1">
    <property type="nucleotide sequence ID" value="NZ_CP058910.1"/>
</dbReference>
<name>A0A7D5P3F5_9EURY</name>
<proteinExistence type="predicted"/>
<dbReference type="EMBL" id="CP058910">
    <property type="protein sequence ID" value="QLH79797.1"/>
    <property type="molecule type" value="Genomic_DNA"/>
</dbReference>
<dbReference type="KEGG" id="hrr:HZS55_21965"/>
<accession>A0A7D5P3F5</accession>
<gene>
    <name evidence="6" type="ORF">HZS55_21965</name>
</gene>
<evidence type="ECO:0000313" key="7">
    <source>
        <dbReference type="Proteomes" id="UP000509667"/>
    </source>
</evidence>
<keyword evidence="1 6" id="KW-0378">Hydrolase</keyword>
<evidence type="ECO:0000259" key="5">
    <source>
        <dbReference type="Pfam" id="PF00150"/>
    </source>
</evidence>